<evidence type="ECO:0000313" key="1">
    <source>
        <dbReference type="EMBL" id="RDX71371.1"/>
    </source>
</evidence>
<protein>
    <recommendedName>
        <fullName evidence="3">Reverse transcriptase domain-containing protein</fullName>
    </recommendedName>
</protein>
<comment type="caution">
    <text evidence="1">The sequence shown here is derived from an EMBL/GenBank/DDBJ whole genome shotgun (WGS) entry which is preliminary data.</text>
</comment>
<accession>A0A371EZC5</accession>
<sequence length="88" mass="10673">MIIECQEKCYEGLLKRKMFTQLIFRLYITCTSGHIKGYPLLHAFANDIVLVKELRDYQFELWKYILKTKSLCLSRSKKEYMYCNFSKR</sequence>
<dbReference type="OrthoDB" id="1225857at2759"/>
<keyword evidence="2" id="KW-1185">Reference proteome</keyword>
<organism evidence="1 2">
    <name type="scientific">Mucuna pruriens</name>
    <name type="common">Velvet bean</name>
    <name type="synonym">Dolichos pruriens</name>
    <dbReference type="NCBI Taxonomy" id="157652"/>
    <lineage>
        <taxon>Eukaryota</taxon>
        <taxon>Viridiplantae</taxon>
        <taxon>Streptophyta</taxon>
        <taxon>Embryophyta</taxon>
        <taxon>Tracheophyta</taxon>
        <taxon>Spermatophyta</taxon>
        <taxon>Magnoliopsida</taxon>
        <taxon>eudicotyledons</taxon>
        <taxon>Gunneridae</taxon>
        <taxon>Pentapetalae</taxon>
        <taxon>rosids</taxon>
        <taxon>fabids</taxon>
        <taxon>Fabales</taxon>
        <taxon>Fabaceae</taxon>
        <taxon>Papilionoideae</taxon>
        <taxon>50 kb inversion clade</taxon>
        <taxon>NPAAA clade</taxon>
        <taxon>indigoferoid/millettioid clade</taxon>
        <taxon>Phaseoleae</taxon>
        <taxon>Mucuna</taxon>
    </lineage>
</organism>
<evidence type="ECO:0008006" key="3">
    <source>
        <dbReference type="Google" id="ProtNLM"/>
    </source>
</evidence>
<evidence type="ECO:0000313" key="2">
    <source>
        <dbReference type="Proteomes" id="UP000257109"/>
    </source>
</evidence>
<dbReference type="EMBL" id="QJKJ01011358">
    <property type="protein sequence ID" value="RDX71371.1"/>
    <property type="molecule type" value="Genomic_DNA"/>
</dbReference>
<dbReference type="AlphaFoldDB" id="A0A371EZC5"/>
<dbReference type="Proteomes" id="UP000257109">
    <property type="component" value="Unassembled WGS sequence"/>
</dbReference>
<reference evidence="1" key="1">
    <citation type="submission" date="2018-05" db="EMBL/GenBank/DDBJ databases">
        <title>Draft genome of Mucuna pruriens seed.</title>
        <authorList>
            <person name="Nnadi N.E."/>
            <person name="Vos R."/>
            <person name="Hasami M.H."/>
            <person name="Devisetty U.K."/>
            <person name="Aguiy J.C."/>
        </authorList>
    </citation>
    <scope>NUCLEOTIDE SEQUENCE [LARGE SCALE GENOMIC DNA]</scope>
    <source>
        <strain evidence="1">JCA_2017</strain>
    </source>
</reference>
<gene>
    <name evidence="1" type="ORF">CR513_49300</name>
</gene>
<proteinExistence type="predicted"/>
<feature type="non-terminal residue" evidence="1">
    <location>
        <position position="1"/>
    </location>
</feature>
<name>A0A371EZC5_MUCPR</name>